<dbReference type="Proteomes" id="UP000593842">
    <property type="component" value="Chromosome"/>
</dbReference>
<evidence type="ECO:0000313" key="2">
    <source>
        <dbReference type="EMBL" id="BCL57607.1"/>
    </source>
</evidence>
<dbReference type="Pfam" id="PF06114">
    <property type="entry name" value="Peptidase_M78"/>
    <property type="match status" value="1"/>
</dbReference>
<name>A0A7I8DY86_9FIRM</name>
<evidence type="ECO:0000259" key="1">
    <source>
        <dbReference type="Pfam" id="PF06114"/>
    </source>
</evidence>
<dbReference type="EMBL" id="AP024085">
    <property type="protein sequence ID" value="BCL57607.1"/>
    <property type="molecule type" value="Genomic_DNA"/>
</dbReference>
<reference evidence="3" key="1">
    <citation type="submission" date="2020-09" db="EMBL/GenBank/DDBJ databases">
        <title>Complete genome sequencing of Faecalibacillus intestinalis strain 14EGH31.</title>
        <authorList>
            <person name="Sakamoto M."/>
            <person name="Murakami T."/>
            <person name="Mori H."/>
        </authorList>
    </citation>
    <scope>NUCLEOTIDE SEQUENCE [LARGE SCALE GENOMIC DNA]</scope>
    <source>
        <strain evidence="3">14EGH31</strain>
    </source>
</reference>
<dbReference type="RefSeq" id="WP_200765286.1">
    <property type="nucleotide sequence ID" value="NZ_AP024085.1"/>
</dbReference>
<dbReference type="GeneID" id="70579759"/>
<dbReference type="InterPro" id="IPR010359">
    <property type="entry name" value="IrrE_HExxH"/>
</dbReference>
<proteinExistence type="predicted"/>
<sequence length="146" mass="17513">MNIEYKVKDLIKKYNTSNIKELVDHLDISIECQDFKAKTLDSRLMIVDSKGYIFVRSDLDCAYENFLIAHELGHYVLHYDENISFNFLRRVYKTRLEREANEFAIRLLMYEELHNIKELENIEFIVKEKGIPLKVWYSLNEKISEV</sequence>
<protein>
    <recommendedName>
        <fullName evidence="1">IrrE N-terminal-like domain-containing protein</fullName>
    </recommendedName>
</protein>
<dbReference type="KEGG" id="fit:Fi14EGH31_13190"/>
<dbReference type="AlphaFoldDB" id="A0A7I8DY86"/>
<organism evidence="2 3">
    <name type="scientific">Faecalibacillus intestinalis</name>
    <dbReference type="NCBI Taxonomy" id="1982626"/>
    <lineage>
        <taxon>Bacteria</taxon>
        <taxon>Bacillati</taxon>
        <taxon>Bacillota</taxon>
        <taxon>Erysipelotrichia</taxon>
        <taxon>Erysipelotrichales</taxon>
        <taxon>Coprobacillaceae</taxon>
        <taxon>Faecalibacillus</taxon>
    </lineage>
</organism>
<gene>
    <name evidence="2" type="ORF">Fi14EGH31_13190</name>
</gene>
<accession>A0A7I8DY86</accession>
<evidence type="ECO:0000313" key="3">
    <source>
        <dbReference type="Proteomes" id="UP000593842"/>
    </source>
</evidence>
<feature type="domain" description="IrrE N-terminal-like" evidence="1">
    <location>
        <begin position="25"/>
        <end position="113"/>
    </location>
</feature>
<dbReference type="Gene3D" id="1.10.10.2910">
    <property type="match status" value="1"/>
</dbReference>